<dbReference type="AlphaFoldDB" id="A0A2B4S1U3"/>
<dbReference type="Pfam" id="PF00069">
    <property type="entry name" value="Pkinase"/>
    <property type="match status" value="3"/>
</dbReference>
<feature type="domain" description="Protein kinase" evidence="8">
    <location>
        <begin position="315"/>
        <end position="526"/>
    </location>
</feature>
<dbReference type="SMART" id="SM00220">
    <property type="entry name" value="S_TKc"/>
    <property type="match status" value="3"/>
</dbReference>
<dbReference type="PROSITE" id="PS00108">
    <property type="entry name" value="PROTEIN_KINASE_ST"/>
    <property type="match status" value="2"/>
</dbReference>
<feature type="binding site" evidence="6">
    <location>
        <position position="46"/>
    </location>
    <ligand>
        <name>ATP</name>
        <dbReference type="ChEBI" id="CHEBI:30616"/>
    </ligand>
</feature>
<dbReference type="Gene3D" id="1.10.510.10">
    <property type="entry name" value="Transferase(Phosphotransferase) domain 1"/>
    <property type="match status" value="3"/>
</dbReference>
<keyword evidence="1" id="KW-0808">Transferase</keyword>
<accession>A0A2B4S1U3</accession>
<evidence type="ECO:0000256" key="7">
    <source>
        <dbReference type="SAM" id="MobiDB-lite"/>
    </source>
</evidence>
<dbReference type="InterPro" id="IPR008271">
    <property type="entry name" value="Ser/Thr_kinase_AS"/>
</dbReference>
<keyword evidence="10" id="KW-1185">Reference proteome</keyword>
<dbReference type="GO" id="GO:0005634">
    <property type="term" value="C:nucleus"/>
    <property type="evidence" value="ECO:0007669"/>
    <property type="project" value="TreeGrafter"/>
</dbReference>
<reference evidence="10" key="1">
    <citation type="journal article" date="2017" name="bioRxiv">
        <title>Comparative analysis of the genomes of Stylophora pistillata and Acropora digitifera provides evidence for extensive differences between species of corals.</title>
        <authorList>
            <person name="Voolstra C.R."/>
            <person name="Li Y."/>
            <person name="Liew Y.J."/>
            <person name="Baumgarten S."/>
            <person name="Zoccola D."/>
            <person name="Flot J.-F."/>
            <person name="Tambutte S."/>
            <person name="Allemand D."/>
            <person name="Aranda M."/>
        </authorList>
    </citation>
    <scope>NUCLEOTIDE SEQUENCE [LARGE SCALE GENOMIC DNA]</scope>
</reference>
<dbReference type="InterPro" id="IPR050339">
    <property type="entry name" value="CC_SR_Kinase"/>
</dbReference>
<dbReference type="PANTHER" id="PTHR11042:SF190">
    <property type="entry name" value="MITOSIS INHIBITOR PROTEIN KINASE MIK1"/>
    <property type="match status" value="1"/>
</dbReference>
<keyword evidence="3 9" id="KW-0418">Kinase</keyword>
<dbReference type="PROSITE" id="PS50011">
    <property type="entry name" value="PROTEIN_KINASE_DOM"/>
    <property type="match status" value="3"/>
</dbReference>
<dbReference type="PANTHER" id="PTHR11042">
    <property type="entry name" value="EUKARYOTIC TRANSLATION INITIATION FACTOR 2-ALPHA KINASE EIF2-ALPHA KINASE -RELATED"/>
    <property type="match status" value="1"/>
</dbReference>
<evidence type="ECO:0000256" key="1">
    <source>
        <dbReference type="ARBA" id="ARBA00022679"/>
    </source>
</evidence>
<feature type="binding site" evidence="6">
    <location>
        <position position="543"/>
    </location>
    <ligand>
        <name>ATP</name>
        <dbReference type="ChEBI" id="CHEBI:30616"/>
    </ligand>
</feature>
<keyword evidence="2 6" id="KW-0547">Nucleotide-binding</keyword>
<dbReference type="InterPro" id="IPR011009">
    <property type="entry name" value="Kinase-like_dom_sf"/>
</dbReference>
<protein>
    <submittedName>
        <fullName evidence="9">Serine/threonine-protein kinase PDIK1L</fullName>
    </submittedName>
</protein>
<dbReference type="GO" id="GO:0110031">
    <property type="term" value="P:negative regulation of G2/MI transition of meiotic cell cycle"/>
    <property type="evidence" value="ECO:0007669"/>
    <property type="project" value="TreeGrafter"/>
</dbReference>
<dbReference type="PROSITE" id="PS00107">
    <property type="entry name" value="PROTEIN_KINASE_ATP"/>
    <property type="match status" value="2"/>
</dbReference>
<evidence type="ECO:0000256" key="4">
    <source>
        <dbReference type="ARBA" id="ARBA00022840"/>
    </source>
</evidence>
<dbReference type="InterPro" id="IPR017441">
    <property type="entry name" value="Protein_kinase_ATP_BS"/>
</dbReference>
<dbReference type="EMBL" id="LSMT01000221">
    <property type="protein sequence ID" value="PFX23019.1"/>
    <property type="molecule type" value="Genomic_DNA"/>
</dbReference>
<dbReference type="CDD" id="cd00180">
    <property type="entry name" value="PKc"/>
    <property type="match status" value="1"/>
</dbReference>
<feature type="domain" description="Protein kinase" evidence="8">
    <location>
        <begin position="515"/>
        <end position="804"/>
    </location>
</feature>
<comment type="caution">
    <text evidence="9">The sequence shown here is derived from an EMBL/GenBank/DDBJ whole genome shotgun (WGS) entry which is preliminary data.</text>
</comment>
<evidence type="ECO:0000313" key="10">
    <source>
        <dbReference type="Proteomes" id="UP000225706"/>
    </source>
</evidence>
<feature type="domain" description="Protein kinase" evidence="8">
    <location>
        <begin position="17"/>
        <end position="304"/>
    </location>
</feature>
<dbReference type="Proteomes" id="UP000225706">
    <property type="component" value="Unassembled WGS sequence"/>
</dbReference>
<proteinExistence type="inferred from homology"/>
<keyword evidence="4 6" id="KW-0067">ATP-binding</keyword>
<dbReference type="GO" id="GO:0004672">
    <property type="term" value="F:protein kinase activity"/>
    <property type="evidence" value="ECO:0007669"/>
    <property type="project" value="InterPro"/>
</dbReference>
<evidence type="ECO:0000256" key="3">
    <source>
        <dbReference type="ARBA" id="ARBA00022777"/>
    </source>
</evidence>
<dbReference type="InterPro" id="IPR000719">
    <property type="entry name" value="Prot_kinase_dom"/>
</dbReference>
<organism evidence="9 10">
    <name type="scientific">Stylophora pistillata</name>
    <name type="common">Smooth cauliflower coral</name>
    <dbReference type="NCBI Taxonomy" id="50429"/>
    <lineage>
        <taxon>Eukaryota</taxon>
        <taxon>Metazoa</taxon>
        <taxon>Cnidaria</taxon>
        <taxon>Anthozoa</taxon>
        <taxon>Hexacorallia</taxon>
        <taxon>Scleractinia</taxon>
        <taxon>Astrocoeniina</taxon>
        <taxon>Pocilloporidae</taxon>
        <taxon>Stylophora</taxon>
    </lineage>
</organism>
<name>A0A2B4S1U3_STYPI</name>
<evidence type="ECO:0000313" key="9">
    <source>
        <dbReference type="EMBL" id="PFX23019.1"/>
    </source>
</evidence>
<comment type="similarity">
    <text evidence="5">Belongs to the protein kinase superfamily. Ser/Thr protein kinase family. GCN2 subfamily.</text>
</comment>
<evidence type="ECO:0000259" key="8">
    <source>
        <dbReference type="PROSITE" id="PS50011"/>
    </source>
</evidence>
<dbReference type="SUPFAM" id="SSF56112">
    <property type="entry name" value="Protein kinase-like (PK-like)"/>
    <property type="match status" value="3"/>
</dbReference>
<dbReference type="GO" id="GO:0005737">
    <property type="term" value="C:cytoplasm"/>
    <property type="evidence" value="ECO:0007669"/>
    <property type="project" value="TreeGrafter"/>
</dbReference>
<feature type="region of interest" description="Disordered" evidence="7">
    <location>
        <begin position="785"/>
        <end position="804"/>
    </location>
</feature>
<dbReference type="GO" id="GO:0005524">
    <property type="term" value="F:ATP binding"/>
    <property type="evidence" value="ECO:0007669"/>
    <property type="project" value="UniProtKB-UniRule"/>
</dbReference>
<sequence>MAKTNLPTRLQVGEKRVIIEEQLGKGAFGVVYKVKEEGTSNVYALKDILCLNSSDFQNTIREAETLRSISHENVIAIVSGDKFCDRNSQFHMLLLIEYCPGGSLNDRLAQSSSDQLNRKWMKQIASALRFLHEKGIVHRDLKPDNVLLTGSNNVKLADFGLARKYMALSNEDRFNFFAVYKTYYMNTFAGTPFWIAPEVFRGHYTEKADVFSLAVIFFPILERMYVTFGGTKFYGAFVKTPDEGMVGLGYAMEKCPAAKVKFSPEKQGSGTQRRITLDALSYDPKSRPTAGEVYEKIIAAETSVRLGQNNAQQSSVIEEELGRGAFGTAYRVRDEKSNDVYALKDIQCSISRSAVENAVKEVRYVLEVVNHENIITIEGAEAFVDKDTSKIHCRILTELCTLASLNEYLMEPSIDQLNRKWMKQIADALRFLHKKRIVHGDLKPDNVLLTGSHDVKVADFGLARNYIALKIEDPSNFFAFYKRKKRREQLRPEKAEMQQARINLPSRLSVGKKTVRIEQELGSGAFGDVYKATDEKRKVYALKDVLCLNVSQGLDAIHEANTLCEISHNNIISLKGADLFVDSQNNLHMLILTEYCGGGNLNERLARPSTEKTNWKWMSQAADAVAYLHSNDVVHRDLKTENVLLTRRGNVKLADFGLAREYIALRQVDAQRNGGSWMQMYVQYYMDSAVGSPFWLAPECFTGHYTEKADVFSLGVLFFAILERDYKDCNGKAYYGAFKRIRGVGKVGLGEAMAMYNAETDIAFSRRVEGSRDLQRLVIEALQYDPDDRPSADEQCSSFEEHED</sequence>
<evidence type="ECO:0000256" key="6">
    <source>
        <dbReference type="PROSITE-ProRule" id="PRU10141"/>
    </source>
</evidence>
<gene>
    <name evidence="9" type="primary">Pdik1l</name>
    <name evidence="9" type="ORF">AWC38_SpisGene12435</name>
</gene>
<dbReference type="OrthoDB" id="5956925at2759"/>
<evidence type="ECO:0000256" key="2">
    <source>
        <dbReference type="ARBA" id="ARBA00022741"/>
    </source>
</evidence>
<evidence type="ECO:0000256" key="5">
    <source>
        <dbReference type="ARBA" id="ARBA00037982"/>
    </source>
</evidence>
<dbReference type="STRING" id="50429.A0A2B4S1U3"/>